<dbReference type="EMBL" id="CP011133">
    <property type="protein sequence ID" value="AKE62298.1"/>
    <property type="molecule type" value="Genomic_DNA"/>
</dbReference>
<dbReference type="Proteomes" id="UP000034085">
    <property type="component" value="Plasmid"/>
</dbReference>
<name>A0A0F6RJ48_CITAM</name>
<geneLocation type="plasmid" evidence="1">
    <name>unnamed</name>
</geneLocation>
<organism evidence="1 2">
    <name type="scientific">Citrobacter amalonaticus Y19</name>
    <dbReference type="NCBI Taxonomy" id="1261127"/>
    <lineage>
        <taxon>Bacteria</taxon>
        <taxon>Pseudomonadati</taxon>
        <taxon>Pseudomonadota</taxon>
        <taxon>Gammaproteobacteria</taxon>
        <taxon>Enterobacterales</taxon>
        <taxon>Enterobacteriaceae</taxon>
        <taxon>Citrobacter</taxon>
    </lineage>
</organism>
<dbReference type="OrthoDB" id="6548977at2"/>
<dbReference type="HOGENOM" id="CLU_2552163_0_0_6"/>
<proteinExistence type="predicted"/>
<reference evidence="1 2" key="1">
    <citation type="submission" date="2015-03" db="EMBL/GenBank/DDBJ databases">
        <title>Complete genome sequence of Citrobacter amalonaticus Y19.</title>
        <authorList>
            <person name="Park S."/>
        </authorList>
    </citation>
    <scope>NUCLEOTIDE SEQUENCE [LARGE SCALE GENOMIC DNA]</scope>
    <source>
        <strain evidence="1 2">Y19</strain>
        <plasmid evidence="2">Plasmid</plasmid>
    </source>
</reference>
<dbReference type="PATRIC" id="fig|1261127.3.peg.5726"/>
<gene>
    <name evidence="1" type="ORF">F384_27575</name>
</gene>
<sequence>MYATAKEIISKLQKINPDEKVLVRLWYKSDVQELASDRNIPQVSASEAESTLALIDRTHDGDIGINWDVIESGIEAVRSGQN</sequence>
<keyword evidence="1" id="KW-0614">Plasmid</keyword>
<dbReference type="KEGG" id="cama:F384_27575"/>
<protein>
    <submittedName>
        <fullName evidence="1">Uncharacterized protein</fullName>
    </submittedName>
</protein>
<evidence type="ECO:0000313" key="1">
    <source>
        <dbReference type="EMBL" id="AKE62298.1"/>
    </source>
</evidence>
<evidence type="ECO:0000313" key="2">
    <source>
        <dbReference type="Proteomes" id="UP000034085"/>
    </source>
</evidence>
<dbReference type="AlphaFoldDB" id="A0A0F6RJ48"/>
<accession>A0A0F6RJ48</accession>
<dbReference type="RefSeq" id="WP_046499387.1">
    <property type="nucleotide sequence ID" value="NZ_CP011133.1"/>
</dbReference>